<dbReference type="InterPro" id="IPR023380">
    <property type="entry name" value="DsbB-like_sf"/>
</dbReference>
<dbReference type="EMBL" id="FUWJ01000008">
    <property type="protein sequence ID" value="SKA28575.1"/>
    <property type="molecule type" value="Genomic_DNA"/>
</dbReference>
<keyword evidence="4 12" id="KW-0812">Transmembrane</keyword>
<feature type="transmembrane region" description="Helical" evidence="12">
    <location>
        <begin position="41"/>
        <end position="59"/>
    </location>
</feature>
<keyword evidence="14" id="KW-1185">Reference proteome</keyword>
<dbReference type="InterPro" id="IPR012187">
    <property type="entry name" value="Disulphide_bond_form_BdbC"/>
</dbReference>
<dbReference type="HAMAP" id="MF_00287">
    <property type="entry name" value="BdbC"/>
    <property type="match status" value="1"/>
</dbReference>
<evidence type="ECO:0000256" key="10">
    <source>
        <dbReference type="ARBA" id="ARBA00023186"/>
    </source>
</evidence>
<dbReference type="PIRSF" id="PIRSF036659">
    <property type="entry name" value="BdbC"/>
    <property type="match status" value="1"/>
</dbReference>
<keyword evidence="7" id="KW-0560">Oxidoreductase</keyword>
<dbReference type="OrthoDB" id="158402at2"/>
<evidence type="ECO:0000256" key="11">
    <source>
        <dbReference type="ARBA" id="ARBA00023284"/>
    </source>
</evidence>
<dbReference type="RefSeq" id="WP_085936547.1">
    <property type="nucleotide sequence ID" value="NZ_FUWJ01000008.1"/>
</dbReference>
<protein>
    <submittedName>
        <fullName evidence="13">Disulfide bond formation protein DsbB</fullName>
    </submittedName>
</protein>
<evidence type="ECO:0000256" key="1">
    <source>
        <dbReference type="ARBA" id="ARBA00004141"/>
    </source>
</evidence>
<comment type="subcellular location">
    <subcellularLocation>
        <location evidence="1">Membrane</location>
        <topology evidence="1">Multi-pass membrane protein</topology>
    </subcellularLocation>
</comment>
<comment type="similarity">
    <text evidence="2">Belongs to the DsbB family. BdbC subfamily.</text>
</comment>
<keyword evidence="3" id="KW-0813">Transport</keyword>
<evidence type="ECO:0000256" key="9">
    <source>
        <dbReference type="ARBA" id="ARBA00023157"/>
    </source>
</evidence>
<sequence>MRPVRLQANALYAAWLIALASTLGALFVGEVMGRAPCVLCWYQRIAMFPLALILGVACYRSETSIRHYVLPIAVAGCLIALWHSLLFAGVIAESVQPCTRNGPSCAGEEQTLFGFLPLPFLSLAAFAAIILSLTVPFRKDHT</sequence>
<evidence type="ECO:0000313" key="14">
    <source>
        <dbReference type="Proteomes" id="UP000190092"/>
    </source>
</evidence>
<keyword evidence="9" id="KW-1015">Disulfide bond</keyword>
<dbReference type="PANTHER" id="PTHR43469:SF1">
    <property type="entry name" value="SPBETA PROPHAGE-DERIVED DISULFIDE BOND FORMATION PROTEIN B"/>
    <property type="match status" value="1"/>
</dbReference>
<dbReference type="Gene3D" id="1.20.1550.10">
    <property type="entry name" value="DsbB-like"/>
    <property type="match status" value="1"/>
</dbReference>
<evidence type="ECO:0000256" key="7">
    <source>
        <dbReference type="ARBA" id="ARBA00023002"/>
    </source>
</evidence>
<keyword evidence="8 12" id="KW-0472">Membrane</keyword>
<dbReference type="SUPFAM" id="SSF158442">
    <property type="entry name" value="DsbB-like"/>
    <property type="match status" value="1"/>
</dbReference>
<evidence type="ECO:0000256" key="4">
    <source>
        <dbReference type="ARBA" id="ARBA00022692"/>
    </source>
</evidence>
<dbReference type="Pfam" id="PF02600">
    <property type="entry name" value="DsbB"/>
    <property type="match status" value="1"/>
</dbReference>
<proteinExistence type="inferred from homology"/>
<gene>
    <name evidence="13" type="ORF">SAMN02745126_04803</name>
</gene>
<evidence type="ECO:0000256" key="5">
    <source>
        <dbReference type="ARBA" id="ARBA00022982"/>
    </source>
</evidence>
<evidence type="ECO:0000256" key="12">
    <source>
        <dbReference type="SAM" id="Phobius"/>
    </source>
</evidence>
<keyword evidence="6 12" id="KW-1133">Transmembrane helix</keyword>
<keyword evidence="5" id="KW-0249">Electron transport</keyword>
<dbReference type="GO" id="GO:0006457">
    <property type="term" value="P:protein folding"/>
    <property type="evidence" value="ECO:0007669"/>
    <property type="project" value="InterPro"/>
</dbReference>
<feature type="transmembrane region" description="Helical" evidence="12">
    <location>
        <begin position="12"/>
        <end position="29"/>
    </location>
</feature>
<dbReference type="AlphaFoldDB" id="A0A1T4SK75"/>
<feature type="transmembrane region" description="Helical" evidence="12">
    <location>
        <begin position="68"/>
        <end position="92"/>
    </location>
</feature>
<dbReference type="InterPro" id="IPR003752">
    <property type="entry name" value="DiS_bond_form_DsbB/BdbC"/>
</dbReference>
<reference evidence="14" key="1">
    <citation type="submission" date="2017-02" db="EMBL/GenBank/DDBJ databases">
        <authorList>
            <person name="Varghese N."/>
            <person name="Submissions S."/>
        </authorList>
    </citation>
    <scope>NUCLEOTIDE SEQUENCE [LARGE SCALE GENOMIC DNA]</scope>
    <source>
        <strain evidence="14">ATCC 27094</strain>
    </source>
</reference>
<dbReference type="GO" id="GO:0016020">
    <property type="term" value="C:membrane"/>
    <property type="evidence" value="ECO:0007669"/>
    <property type="project" value="UniProtKB-SubCell"/>
</dbReference>
<evidence type="ECO:0000313" key="13">
    <source>
        <dbReference type="EMBL" id="SKA28575.1"/>
    </source>
</evidence>
<name>A0A1T4SK75_9HYPH</name>
<dbReference type="Proteomes" id="UP000190092">
    <property type="component" value="Unassembled WGS sequence"/>
</dbReference>
<evidence type="ECO:0000256" key="8">
    <source>
        <dbReference type="ARBA" id="ARBA00023136"/>
    </source>
</evidence>
<feature type="transmembrane region" description="Helical" evidence="12">
    <location>
        <begin position="112"/>
        <end position="137"/>
    </location>
</feature>
<keyword evidence="10" id="KW-0143">Chaperone</keyword>
<evidence type="ECO:0000256" key="6">
    <source>
        <dbReference type="ARBA" id="ARBA00022989"/>
    </source>
</evidence>
<evidence type="ECO:0000256" key="2">
    <source>
        <dbReference type="ARBA" id="ARBA00007602"/>
    </source>
</evidence>
<organism evidence="13 14">
    <name type="scientific">Enhydrobacter aerosaccus</name>
    <dbReference type="NCBI Taxonomy" id="225324"/>
    <lineage>
        <taxon>Bacteria</taxon>
        <taxon>Pseudomonadati</taxon>
        <taxon>Pseudomonadota</taxon>
        <taxon>Alphaproteobacteria</taxon>
        <taxon>Hyphomicrobiales</taxon>
        <taxon>Enhydrobacter</taxon>
    </lineage>
</organism>
<dbReference type="GO" id="GO:0015035">
    <property type="term" value="F:protein-disulfide reductase activity"/>
    <property type="evidence" value="ECO:0007669"/>
    <property type="project" value="InterPro"/>
</dbReference>
<dbReference type="PANTHER" id="PTHR43469">
    <property type="entry name" value="DISULFIDE FORMATION PROTEIN-RELATED"/>
    <property type="match status" value="1"/>
</dbReference>
<evidence type="ECO:0000256" key="3">
    <source>
        <dbReference type="ARBA" id="ARBA00022448"/>
    </source>
</evidence>
<dbReference type="STRING" id="225324.SAMN02745126_04803"/>
<accession>A0A1T4SK75</accession>
<keyword evidence="11" id="KW-0676">Redox-active center</keyword>